<gene>
    <name evidence="1" type="ORF">DB891_03870</name>
</gene>
<keyword evidence="2" id="KW-1185">Reference proteome</keyword>
<dbReference type="Proteomes" id="UP000245618">
    <property type="component" value="Unassembled WGS sequence"/>
</dbReference>
<protein>
    <submittedName>
        <fullName evidence="1">Uncharacterized protein</fullName>
    </submittedName>
</protein>
<evidence type="ECO:0000313" key="1">
    <source>
        <dbReference type="EMBL" id="PWA10979.1"/>
    </source>
</evidence>
<dbReference type="AlphaFoldDB" id="A0A2U1K1D8"/>
<dbReference type="SUPFAM" id="SSF140478">
    <property type="entry name" value="LemA-like"/>
    <property type="match status" value="1"/>
</dbReference>
<dbReference type="InterPro" id="IPR023353">
    <property type="entry name" value="LemA-like_dom_sf"/>
</dbReference>
<sequence>MYEIIQPYLDNAYTGILGGFVGWFFTRKKLNAEVTGSEIDNGVKVVDLYKSALDDLPIRYEERYKHIEEMSKGVEKLFEQQKEILLKEIEYHKQQAEYQGKQAAFYKKMYNDEVRAHNKYKREHP</sequence>
<name>A0A2U1K1D8_9FLAO</name>
<organism evidence="1 2">
    <name type="scientific">Flavobacterium laiguense</name>
    <dbReference type="NCBI Taxonomy" id="2169409"/>
    <lineage>
        <taxon>Bacteria</taxon>
        <taxon>Pseudomonadati</taxon>
        <taxon>Bacteroidota</taxon>
        <taxon>Flavobacteriia</taxon>
        <taxon>Flavobacteriales</taxon>
        <taxon>Flavobacteriaceae</taxon>
        <taxon>Flavobacterium</taxon>
    </lineage>
</organism>
<proteinExistence type="predicted"/>
<accession>A0A2U1K1D8</accession>
<comment type="caution">
    <text evidence="1">The sequence shown here is derived from an EMBL/GenBank/DDBJ whole genome shotgun (WGS) entry which is preliminary data.</text>
</comment>
<reference evidence="1 2" key="1">
    <citation type="submission" date="2018-04" db="EMBL/GenBank/DDBJ databases">
        <title>Flavobacterium sp. nov., isolated from glacier ice.</title>
        <authorList>
            <person name="Liu Q."/>
            <person name="Xin Y.-H."/>
        </authorList>
    </citation>
    <scope>NUCLEOTIDE SEQUENCE [LARGE SCALE GENOMIC DNA]</scope>
    <source>
        <strain evidence="1 2">LB2P30</strain>
    </source>
</reference>
<dbReference type="EMBL" id="QCZH01000002">
    <property type="protein sequence ID" value="PWA10979.1"/>
    <property type="molecule type" value="Genomic_DNA"/>
</dbReference>
<dbReference type="RefSeq" id="WP_116760782.1">
    <property type="nucleotide sequence ID" value="NZ_QCZH01000002.1"/>
</dbReference>
<dbReference type="OrthoDB" id="1367523at2"/>
<evidence type="ECO:0000313" key="2">
    <source>
        <dbReference type="Proteomes" id="UP000245618"/>
    </source>
</evidence>